<feature type="compositionally biased region" description="Acidic residues" evidence="1">
    <location>
        <begin position="278"/>
        <end position="293"/>
    </location>
</feature>
<comment type="caution">
    <text evidence="3">The sequence shown here is derived from an EMBL/GenBank/DDBJ whole genome shotgun (WGS) entry which is preliminary data.</text>
</comment>
<feature type="region of interest" description="Disordered" evidence="1">
    <location>
        <begin position="626"/>
        <end position="672"/>
    </location>
</feature>
<organism evidence="3 4">
    <name type="scientific">Ephemerocybe angulata</name>
    <dbReference type="NCBI Taxonomy" id="980116"/>
    <lineage>
        <taxon>Eukaryota</taxon>
        <taxon>Fungi</taxon>
        <taxon>Dikarya</taxon>
        <taxon>Basidiomycota</taxon>
        <taxon>Agaricomycotina</taxon>
        <taxon>Agaricomycetes</taxon>
        <taxon>Agaricomycetidae</taxon>
        <taxon>Agaricales</taxon>
        <taxon>Agaricineae</taxon>
        <taxon>Psathyrellaceae</taxon>
        <taxon>Ephemerocybe</taxon>
    </lineage>
</organism>
<keyword evidence="2" id="KW-0812">Transmembrane</keyword>
<keyword evidence="4" id="KW-1185">Reference proteome</keyword>
<feature type="compositionally biased region" description="Basic and acidic residues" evidence="1">
    <location>
        <begin position="264"/>
        <end position="274"/>
    </location>
</feature>
<keyword evidence="2" id="KW-1133">Transmembrane helix</keyword>
<feature type="region of interest" description="Disordered" evidence="1">
    <location>
        <begin position="37"/>
        <end position="62"/>
    </location>
</feature>
<dbReference type="EMBL" id="JACGCI010000073">
    <property type="protein sequence ID" value="KAF6748289.1"/>
    <property type="molecule type" value="Genomic_DNA"/>
</dbReference>
<keyword evidence="2" id="KW-0472">Membrane</keyword>
<name>A0A8H6HKA4_9AGAR</name>
<reference evidence="3 4" key="1">
    <citation type="submission" date="2020-07" db="EMBL/GenBank/DDBJ databases">
        <title>Comparative genomics of pyrophilous fungi reveals a link between fire events and developmental genes.</title>
        <authorList>
            <consortium name="DOE Joint Genome Institute"/>
            <person name="Steindorff A.S."/>
            <person name="Carver A."/>
            <person name="Calhoun S."/>
            <person name="Stillman K."/>
            <person name="Liu H."/>
            <person name="Lipzen A."/>
            <person name="Pangilinan J."/>
            <person name="Labutti K."/>
            <person name="Bruns T.D."/>
            <person name="Grigoriev I.V."/>
        </authorList>
    </citation>
    <scope>NUCLEOTIDE SEQUENCE [LARGE SCALE GENOMIC DNA]</scope>
    <source>
        <strain evidence="3 4">CBS 144469</strain>
    </source>
</reference>
<accession>A0A8H6HKA4</accession>
<protein>
    <submittedName>
        <fullName evidence="3">Uncharacterized protein</fullName>
    </submittedName>
</protein>
<feature type="compositionally biased region" description="Polar residues" evidence="1">
    <location>
        <begin position="626"/>
        <end position="636"/>
    </location>
</feature>
<proteinExistence type="predicted"/>
<evidence type="ECO:0000256" key="2">
    <source>
        <dbReference type="SAM" id="Phobius"/>
    </source>
</evidence>
<evidence type="ECO:0000256" key="1">
    <source>
        <dbReference type="SAM" id="MobiDB-lite"/>
    </source>
</evidence>
<feature type="transmembrane region" description="Helical" evidence="2">
    <location>
        <begin position="873"/>
        <end position="895"/>
    </location>
</feature>
<evidence type="ECO:0000313" key="4">
    <source>
        <dbReference type="Proteomes" id="UP000521943"/>
    </source>
</evidence>
<feature type="compositionally biased region" description="Acidic residues" evidence="1">
    <location>
        <begin position="322"/>
        <end position="346"/>
    </location>
</feature>
<evidence type="ECO:0000313" key="3">
    <source>
        <dbReference type="EMBL" id="KAF6748289.1"/>
    </source>
</evidence>
<feature type="compositionally biased region" description="Low complexity" evidence="1">
    <location>
        <begin position="294"/>
        <end position="321"/>
    </location>
</feature>
<dbReference type="Proteomes" id="UP000521943">
    <property type="component" value="Unassembled WGS sequence"/>
</dbReference>
<feature type="region of interest" description="Disordered" evidence="1">
    <location>
        <begin position="240"/>
        <end position="347"/>
    </location>
</feature>
<sequence>MMDVQTDAVLRDNESLEVRHLLASVAHLTAAEPAQSGQSPLAWASPEAQSLSSPAPASMRRPLFRSPLNGQTFVSSTSGWNTTSVTRLPAVEDRIDGHPILLVPTPPTTDWYLLVIDGIDSAYPPANMEVPPPDPDLDCVRYVVREPQIEEFHGVVIAFNRLFVAGGEETEPYHRFGGIERAQVDLLPSNTLRRAAKGVLRALPLRTLGIFTPDGASHNFVQFLRGGNIYMDVLKLGLGMPPTTESESEDGGEGGGEVTGAKGDPVREDAEVRGSVEQGEDAGSEDVENEDAGSVDVGSVGAGSEDAGSKVAGSEGAGSEDAGSEDAGSEDSEAGSEGEESEDDYLEDLHRVPVVSLSETRGFFAALGEYTLLQTVFIWTNARLFHDMGLQPVRPLCLVKQFGEYVPTLLNVYFAYTHSHATNFGRWNSRQRDHYRRASGTEDWSRKAWADDETVEGAICISKLRPEDNWSDSSAAVAYFAQGSVFLGFLRAIPTVAPHLTHLQLSLDYPPSHPHLDAFPPLSEALGKIVSLQELLVAIGEHEYQVTEQTRPMFLNVLELPALVFYSCTSLEHYSGTNACFKLHHTKFGRGHSDVPFTELVTWRRLARIGFQEKFWGEEREDQSIQRQETVGQLSPMNERRRRARLPKGRGEKEKCSLRRGGCSGRGERLEDNRIRSNEAPIASRIELNERRQRPMISAVGLGRRLEERNEPADGERERRTRTWHRPMRCEEPKKSPAPLPTLLDCVGQCERGPDGIAPATVTYEGVAAGALDTREAYKRGSKDVPSQLGDPDGRSSLANRLLETRSDSARTDIPGAPYDWRREGGLSLVQGWDYSFSPEALDLCLLEEVAFYTITGVTRPLVRASALRYSIVFAWVIATGAVIAAGTGRIAAFLGDYGWRQMR</sequence>
<dbReference type="AlphaFoldDB" id="A0A8H6HKA4"/>
<gene>
    <name evidence="3" type="ORF">DFP72DRAFT_853747</name>
</gene>